<proteinExistence type="predicted"/>
<evidence type="ECO:0000313" key="1">
    <source>
        <dbReference type="EMBL" id="EGG19211.1"/>
    </source>
</evidence>
<dbReference type="PANTHER" id="PTHR32134:SF92">
    <property type="entry name" value="FNIP REPEAT-CONTAINING PROTEIN"/>
    <property type="match status" value="1"/>
</dbReference>
<dbReference type="PANTHER" id="PTHR32134">
    <property type="entry name" value="FNIP REPEAT-CONTAINING PROTEIN"/>
    <property type="match status" value="1"/>
</dbReference>
<keyword evidence="2" id="KW-1185">Reference proteome</keyword>
<dbReference type="KEGG" id="dfa:DFA_02459"/>
<dbReference type="GeneID" id="14871170"/>
<sequence>MSIFKLSNLLLSKIILSIDDNGDIICLLLTCKRLYSQNNSSVRRSIQFKGIKPIKDNGQQSLRFRVTFNQFKLLSFNDILENSVSDQYVILPDVYYLSEYPKCIQDRISANRDNIKGISTALVNHDRSIVSAKKLCDKTWATLYKMSSIETLFINHQDVLDLGSISLLPNLQRLSMNATKLNLGPHPFLKYLTLDIATLCPLGDLGLDKFVSLTDLSFKNYFVTDVSGLLLPSNLTSLTLRLQEIPPPNAFLSLTSLVKLKIYLRWQPTIEQRCCIDLQSLCNLRSFMFCEVSNPTEYNENFPEIIVSPSIKILHLSSDYVQIPSQCRLPLLEKLNVNHRLLADEKVSTILLSSPKIKELVISSHCLEPIQANIIPPTIEKLTILKYTKRIILDQVVLPPSLTDLTILGPYEPIKLPKSLIKLRQELQQTFDQDALVSLSQHVDLKELVLISEKDKIVVLPSPYPPNLETLNLVEIFGDHTIQVPLTIKYLSIRLKRTPNTFIYSISSRITDPIISQQWLPMNTTHLTCTFTHHLRISFRLDQVINHTSVTNLYLIPSDQYITFHFTIQRLDSDNKNVLSTTTTI</sequence>
<dbReference type="RefSeq" id="XP_004366844.1">
    <property type="nucleotide sequence ID" value="XM_004366787.1"/>
</dbReference>
<dbReference type="Gene3D" id="3.80.10.10">
    <property type="entry name" value="Ribonuclease Inhibitor"/>
    <property type="match status" value="1"/>
</dbReference>
<evidence type="ECO:0000313" key="2">
    <source>
        <dbReference type="Proteomes" id="UP000007797"/>
    </source>
</evidence>
<dbReference type="EMBL" id="GL883016">
    <property type="protein sequence ID" value="EGG19211.1"/>
    <property type="molecule type" value="Genomic_DNA"/>
</dbReference>
<organism evidence="1 2">
    <name type="scientific">Cavenderia fasciculata</name>
    <name type="common">Slime mold</name>
    <name type="synonym">Dictyostelium fasciculatum</name>
    <dbReference type="NCBI Taxonomy" id="261658"/>
    <lineage>
        <taxon>Eukaryota</taxon>
        <taxon>Amoebozoa</taxon>
        <taxon>Evosea</taxon>
        <taxon>Eumycetozoa</taxon>
        <taxon>Dictyostelia</taxon>
        <taxon>Acytosteliales</taxon>
        <taxon>Cavenderiaceae</taxon>
        <taxon>Cavenderia</taxon>
    </lineage>
</organism>
<dbReference type="Proteomes" id="UP000007797">
    <property type="component" value="Unassembled WGS sequence"/>
</dbReference>
<dbReference type="InterPro" id="IPR051251">
    <property type="entry name" value="STK_FNIP-Repeat"/>
</dbReference>
<protein>
    <submittedName>
        <fullName evidence="1">Uncharacterized protein</fullName>
    </submittedName>
</protein>
<name>F4PZI2_CACFS</name>
<dbReference type="InterPro" id="IPR032675">
    <property type="entry name" value="LRR_dom_sf"/>
</dbReference>
<gene>
    <name evidence="1" type="ORF">DFA_02459</name>
</gene>
<reference evidence="2" key="1">
    <citation type="journal article" date="2011" name="Genome Res.">
        <title>Phylogeny-wide analysis of social amoeba genomes highlights ancient origins for complex intercellular communication.</title>
        <authorList>
            <person name="Heidel A.J."/>
            <person name="Lawal H.M."/>
            <person name="Felder M."/>
            <person name="Schilde C."/>
            <person name="Helps N.R."/>
            <person name="Tunggal B."/>
            <person name="Rivero F."/>
            <person name="John U."/>
            <person name="Schleicher M."/>
            <person name="Eichinger L."/>
            <person name="Platzer M."/>
            <person name="Noegel A.A."/>
            <person name="Schaap P."/>
            <person name="Gloeckner G."/>
        </authorList>
    </citation>
    <scope>NUCLEOTIDE SEQUENCE [LARGE SCALE GENOMIC DNA]</scope>
    <source>
        <strain evidence="2">SH3</strain>
    </source>
</reference>
<accession>F4PZI2</accession>
<dbReference type="SUPFAM" id="SSF52047">
    <property type="entry name" value="RNI-like"/>
    <property type="match status" value="1"/>
</dbReference>
<dbReference type="AlphaFoldDB" id="F4PZI2"/>